<organism evidence="2 3">
    <name type="scientific">Flagellimonas nanhaiensis</name>
    <dbReference type="NCBI Taxonomy" id="2292706"/>
    <lineage>
        <taxon>Bacteria</taxon>
        <taxon>Pseudomonadati</taxon>
        <taxon>Bacteroidota</taxon>
        <taxon>Flavobacteriia</taxon>
        <taxon>Flavobacteriales</taxon>
        <taxon>Flavobacteriaceae</taxon>
        <taxon>Flagellimonas</taxon>
    </lineage>
</organism>
<keyword evidence="3" id="KW-1185">Reference proteome</keyword>
<comment type="caution">
    <text evidence="2">The sequence shown here is derived from an EMBL/GenBank/DDBJ whole genome shotgun (WGS) entry which is preliminary data.</text>
</comment>
<dbReference type="AlphaFoldDB" id="A0A371JQI4"/>
<protein>
    <submittedName>
        <fullName evidence="2">Uncharacterized protein</fullName>
    </submittedName>
</protein>
<feature type="transmembrane region" description="Helical" evidence="1">
    <location>
        <begin position="23"/>
        <end position="45"/>
    </location>
</feature>
<dbReference type="Proteomes" id="UP000261828">
    <property type="component" value="Unassembled WGS sequence"/>
</dbReference>
<accession>A0A371JQI4</accession>
<reference evidence="2 3" key="1">
    <citation type="submission" date="2018-08" db="EMBL/GenBank/DDBJ databases">
        <title>Muricauda nanhaiensis sp. nov., isolated from seawater of the South China Sea.</title>
        <authorList>
            <person name="Dang Y."/>
        </authorList>
    </citation>
    <scope>NUCLEOTIDE SEQUENCE [LARGE SCALE GENOMIC DNA]</scope>
    <source>
        <strain evidence="2 3">SM1704</strain>
    </source>
</reference>
<keyword evidence="1" id="KW-1133">Transmembrane helix</keyword>
<evidence type="ECO:0000313" key="2">
    <source>
        <dbReference type="EMBL" id="RDY59767.1"/>
    </source>
</evidence>
<proteinExistence type="predicted"/>
<name>A0A371JQI4_9FLAO</name>
<sequence length="69" mass="8208">MSSYKHYLLYDPKVELETGQNCAILAGMFYNRSLIIMCLALKLGWQKTIDHLRKIQRWFLNKRINSAIF</sequence>
<evidence type="ECO:0000313" key="3">
    <source>
        <dbReference type="Proteomes" id="UP000261828"/>
    </source>
</evidence>
<keyword evidence="1" id="KW-0812">Transmembrane</keyword>
<dbReference type="EMBL" id="QTJX01000002">
    <property type="protein sequence ID" value="RDY59767.1"/>
    <property type="molecule type" value="Genomic_DNA"/>
</dbReference>
<keyword evidence="1" id="KW-0472">Membrane</keyword>
<evidence type="ECO:0000256" key="1">
    <source>
        <dbReference type="SAM" id="Phobius"/>
    </source>
</evidence>
<gene>
    <name evidence="2" type="ORF">DX873_10415</name>
</gene>